<evidence type="ECO:0000259" key="3">
    <source>
        <dbReference type="PROSITE" id="PS50927"/>
    </source>
</evidence>
<dbReference type="Pfam" id="PF01453">
    <property type="entry name" value="B_lectin"/>
    <property type="match status" value="1"/>
</dbReference>
<keyword evidence="5" id="KW-1185">Reference proteome</keyword>
<dbReference type="SUPFAM" id="SSF51110">
    <property type="entry name" value="alpha-D-mannose-specific plant lectins"/>
    <property type="match status" value="1"/>
</dbReference>
<feature type="signal peptide" evidence="2">
    <location>
        <begin position="1"/>
        <end position="19"/>
    </location>
</feature>
<proteinExistence type="predicted"/>
<keyword evidence="1 2" id="KW-0732">Signal</keyword>
<accession>A0A835IVE3</accession>
<dbReference type="Gene3D" id="2.90.10.10">
    <property type="entry name" value="Bulb-type lectin domain"/>
    <property type="match status" value="2"/>
</dbReference>
<feature type="chain" id="PRO_5032791662" description="Bulb-type lectin domain-containing protein" evidence="2">
    <location>
        <begin position="20"/>
        <end position="209"/>
    </location>
</feature>
<dbReference type="InterPro" id="IPR036426">
    <property type="entry name" value="Bulb-type_lectin_dom_sf"/>
</dbReference>
<dbReference type="AlphaFoldDB" id="A0A835IVE3"/>
<sequence>MKTPICHVLLLLFPLLSLSFYVAEPSPFNITVDSPPSTPFNITRGSSLSASPNQISYWLSPSGIFAFGFYSLCHETSRYKVGIWITDTGRTPVWSAKSNSYEPIYDGSSLRLNHKGVFMLQRLGFKEEPLFSNEMERASYALMHDNDNFIIYNPNSLVIWQSFDYPTNTILSGQTLKTGKKLVFNYEVVMQENGNLVMYNEYDLYRWQS</sequence>
<evidence type="ECO:0000313" key="5">
    <source>
        <dbReference type="Proteomes" id="UP000631114"/>
    </source>
</evidence>
<name>A0A835IVE3_9MAGN</name>
<gene>
    <name evidence="4" type="ORF">IFM89_001302</name>
</gene>
<dbReference type="PROSITE" id="PS50927">
    <property type="entry name" value="BULB_LECTIN"/>
    <property type="match status" value="1"/>
</dbReference>
<dbReference type="PANTHER" id="PTHR47976">
    <property type="entry name" value="G-TYPE LECTIN S-RECEPTOR-LIKE SERINE/THREONINE-PROTEIN KINASE SD2-5"/>
    <property type="match status" value="1"/>
</dbReference>
<evidence type="ECO:0000313" key="4">
    <source>
        <dbReference type="EMBL" id="KAF9623382.1"/>
    </source>
</evidence>
<evidence type="ECO:0000256" key="2">
    <source>
        <dbReference type="SAM" id="SignalP"/>
    </source>
</evidence>
<evidence type="ECO:0000256" key="1">
    <source>
        <dbReference type="ARBA" id="ARBA00022729"/>
    </source>
</evidence>
<reference evidence="4 5" key="1">
    <citation type="submission" date="2020-10" db="EMBL/GenBank/DDBJ databases">
        <title>The Coptis chinensis genome and diversification of protoberbering-type alkaloids.</title>
        <authorList>
            <person name="Wang B."/>
            <person name="Shu S."/>
            <person name="Song C."/>
            <person name="Liu Y."/>
        </authorList>
    </citation>
    <scope>NUCLEOTIDE SEQUENCE [LARGE SCALE GENOMIC DNA]</scope>
    <source>
        <strain evidence="4">HL-2020</strain>
        <tissue evidence="4">Leaf</tissue>
    </source>
</reference>
<dbReference type="Proteomes" id="UP000631114">
    <property type="component" value="Unassembled WGS sequence"/>
</dbReference>
<dbReference type="SMART" id="SM00108">
    <property type="entry name" value="B_lectin"/>
    <property type="match status" value="1"/>
</dbReference>
<dbReference type="OrthoDB" id="1733367at2759"/>
<comment type="caution">
    <text evidence="4">The sequence shown here is derived from an EMBL/GenBank/DDBJ whole genome shotgun (WGS) entry which is preliminary data.</text>
</comment>
<dbReference type="EMBL" id="JADFTS010000001">
    <property type="protein sequence ID" value="KAF9623382.1"/>
    <property type="molecule type" value="Genomic_DNA"/>
</dbReference>
<dbReference type="InterPro" id="IPR051343">
    <property type="entry name" value="G-type_lectin_kinases/EP1-like"/>
</dbReference>
<dbReference type="InterPro" id="IPR001480">
    <property type="entry name" value="Bulb-type_lectin_dom"/>
</dbReference>
<dbReference type="PANTHER" id="PTHR47976:SF27">
    <property type="entry name" value="RECEPTOR-LIKE SERINE_THREONINE-PROTEIN KINASE"/>
    <property type="match status" value="1"/>
</dbReference>
<organism evidence="4 5">
    <name type="scientific">Coptis chinensis</name>
    <dbReference type="NCBI Taxonomy" id="261450"/>
    <lineage>
        <taxon>Eukaryota</taxon>
        <taxon>Viridiplantae</taxon>
        <taxon>Streptophyta</taxon>
        <taxon>Embryophyta</taxon>
        <taxon>Tracheophyta</taxon>
        <taxon>Spermatophyta</taxon>
        <taxon>Magnoliopsida</taxon>
        <taxon>Ranunculales</taxon>
        <taxon>Ranunculaceae</taxon>
        <taxon>Coptidoideae</taxon>
        <taxon>Coptis</taxon>
    </lineage>
</organism>
<protein>
    <recommendedName>
        <fullName evidence="3">Bulb-type lectin domain-containing protein</fullName>
    </recommendedName>
</protein>
<feature type="domain" description="Bulb-type lectin" evidence="3">
    <location>
        <begin position="39"/>
        <end position="209"/>
    </location>
</feature>